<dbReference type="PANTHER" id="PTHR32329">
    <property type="entry name" value="BIFUNCTIONAL PROTEIN [INCLUDES 2-HYDROXYACYL-COA DEHYDRATASE (N-TER) AND ITS ACTIVATOR DOMAIN (C_TERM)-RELATED"/>
    <property type="match status" value="1"/>
</dbReference>
<reference evidence="7" key="1">
    <citation type="submission" date="2017-02" db="EMBL/GenBank/DDBJ databases">
        <authorList>
            <person name="Varghese N."/>
            <person name="Submissions S."/>
        </authorList>
    </citation>
    <scope>NUCLEOTIDE SEQUENCE [LARGE SCALE GENOMIC DNA]</scope>
    <source>
        <strain evidence="7">ATCC BAA-34</strain>
    </source>
</reference>
<dbReference type="PANTHER" id="PTHR32329:SF8">
    <property type="entry name" value="ACTIVATOR OF (R)-2-HYDROXYGLUTARYL-COA DEHYDRATASE"/>
    <property type="match status" value="1"/>
</dbReference>
<dbReference type="InterPro" id="IPR002731">
    <property type="entry name" value="ATPase_BadF"/>
</dbReference>
<keyword evidence="3" id="KW-0408">Iron</keyword>
<name>A0A1T4S7Z1_9BACT</name>
<evidence type="ECO:0000256" key="4">
    <source>
        <dbReference type="ARBA" id="ARBA00023014"/>
    </source>
</evidence>
<sequence length="251" mass="26626">MKVGIDLGSRTIKVVALKQGAITFHSVVESSFEPHQQALRYLAEHTPTRAVATGYGRHLVQQHAEVDVITEIKAHAMGARYFFPECRTILDVGGQDSKVIALNEAGKVHNFQMNDKCAAGTGRFLEMMAVSLGYSMAEFSAAAAGVEQATPINSMCAVFAESEVVSLKNSGMPPAEIARSVHLAVANRLATMVRKVGFGDHLVFSGGVANNKVMVALLEQELGVPVLVPDHPSIVGALGAALQAELLHAAL</sequence>
<dbReference type="CDD" id="cd24036">
    <property type="entry name" value="ASKHA_NBD_BcrAD_BadFG_HgdC_HadI"/>
    <property type="match status" value="1"/>
</dbReference>
<proteinExistence type="predicted"/>
<comment type="cofactor">
    <cofactor evidence="1">
        <name>[4Fe-4S] cluster</name>
        <dbReference type="ChEBI" id="CHEBI:49883"/>
    </cofactor>
</comment>
<evidence type="ECO:0000259" key="5">
    <source>
        <dbReference type="Pfam" id="PF01869"/>
    </source>
</evidence>
<dbReference type="RefSeq" id="WP_078791553.1">
    <property type="nucleotide sequence ID" value="NZ_FUWR01000032.1"/>
</dbReference>
<organism evidence="6 7">
    <name type="scientific">Trichlorobacter thiogenes</name>
    <dbReference type="NCBI Taxonomy" id="115783"/>
    <lineage>
        <taxon>Bacteria</taxon>
        <taxon>Pseudomonadati</taxon>
        <taxon>Thermodesulfobacteriota</taxon>
        <taxon>Desulfuromonadia</taxon>
        <taxon>Geobacterales</taxon>
        <taxon>Geobacteraceae</taxon>
        <taxon>Trichlorobacter</taxon>
    </lineage>
</organism>
<dbReference type="Proteomes" id="UP000190102">
    <property type="component" value="Unassembled WGS sequence"/>
</dbReference>
<dbReference type="GO" id="GO:0046872">
    <property type="term" value="F:metal ion binding"/>
    <property type="evidence" value="ECO:0007669"/>
    <property type="project" value="UniProtKB-KW"/>
</dbReference>
<dbReference type="AlphaFoldDB" id="A0A1T4S7Z1"/>
<dbReference type="STRING" id="115783.SAMN02745119_03304"/>
<dbReference type="Pfam" id="PF01869">
    <property type="entry name" value="BcrAD_BadFG"/>
    <property type="match status" value="1"/>
</dbReference>
<dbReference type="InterPro" id="IPR008275">
    <property type="entry name" value="CoA_E_activase_dom"/>
</dbReference>
<evidence type="ECO:0000256" key="2">
    <source>
        <dbReference type="ARBA" id="ARBA00022723"/>
    </source>
</evidence>
<evidence type="ECO:0000256" key="3">
    <source>
        <dbReference type="ARBA" id="ARBA00023004"/>
    </source>
</evidence>
<feature type="domain" description="ATPase BadF/BadG/BcrA/BcrD type" evidence="5">
    <location>
        <begin position="3"/>
        <end position="244"/>
    </location>
</feature>
<keyword evidence="7" id="KW-1185">Reference proteome</keyword>
<dbReference type="SUPFAM" id="SSF53067">
    <property type="entry name" value="Actin-like ATPase domain"/>
    <property type="match status" value="1"/>
</dbReference>
<accession>A0A1T4S7Z1</accession>
<dbReference type="NCBIfam" id="TIGR00241">
    <property type="entry name" value="CoA_E_activ"/>
    <property type="match status" value="1"/>
</dbReference>
<dbReference type="Gene3D" id="3.30.420.40">
    <property type="match status" value="2"/>
</dbReference>
<dbReference type="InterPro" id="IPR051805">
    <property type="entry name" value="Dehydratase_Activator_Redct"/>
</dbReference>
<dbReference type="EMBL" id="FUWR01000032">
    <property type="protein sequence ID" value="SKA24018.1"/>
    <property type="molecule type" value="Genomic_DNA"/>
</dbReference>
<protein>
    <submittedName>
        <fullName evidence="6">CoA-substrate-specific enzyme activase, putative</fullName>
    </submittedName>
</protein>
<gene>
    <name evidence="6" type="ORF">SAMN02745119_03304</name>
</gene>
<evidence type="ECO:0000313" key="7">
    <source>
        <dbReference type="Proteomes" id="UP000190102"/>
    </source>
</evidence>
<dbReference type="OrthoDB" id="9177882at2"/>
<keyword evidence="4" id="KW-0411">Iron-sulfur</keyword>
<dbReference type="InterPro" id="IPR043129">
    <property type="entry name" value="ATPase_NBD"/>
</dbReference>
<dbReference type="GO" id="GO:0051536">
    <property type="term" value="F:iron-sulfur cluster binding"/>
    <property type="evidence" value="ECO:0007669"/>
    <property type="project" value="UniProtKB-KW"/>
</dbReference>
<evidence type="ECO:0000256" key="1">
    <source>
        <dbReference type="ARBA" id="ARBA00001966"/>
    </source>
</evidence>
<keyword evidence="2" id="KW-0479">Metal-binding</keyword>
<evidence type="ECO:0000313" key="6">
    <source>
        <dbReference type="EMBL" id="SKA24018.1"/>
    </source>
</evidence>